<accession>A0AAU7APU8</accession>
<evidence type="ECO:0000256" key="8">
    <source>
        <dbReference type="ARBA" id="ARBA00022723"/>
    </source>
</evidence>
<keyword evidence="10 16" id="KW-0418">Kinase</keyword>
<comment type="cofactor">
    <cofactor evidence="1">
        <name>K(+)</name>
        <dbReference type="ChEBI" id="CHEBI:29103"/>
    </cofactor>
</comment>
<evidence type="ECO:0000259" key="17">
    <source>
        <dbReference type="Pfam" id="PF00224"/>
    </source>
</evidence>
<dbReference type="GO" id="GO:0030955">
    <property type="term" value="F:potassium ion binding"/>
    <property type="evidence" value="ECO:0007669"/>
    <property type="project" value="UniProtKB-UniRule"/>
</dbReference>
<keyword evidence="13 16" id="KW-0324">Glycolysis</keyword>
<evidence type="ECO:0000256" key="6">
    <source>
        <dbReference type="ARBA" id="ARBA00018587"/>
    </source>
</evidence>
<evidence type="ECO:0000313" key="19">
    <source>
        <dbReference type="EMBL" id="XAY03704.1"/>
    </source>
</evidence>
<dbReference type="PROSITE" id="PS00110">
    <property type="entry name" value="PYRUVATE_KINASE"/>
    <property type="match status" value="1"/>
</dbReference>
<evidence type="ECO:0000256" key="10">
    <source>
        <dbReference type="ARBA" id="ARBA00022777"/>
    </source>
</evidence>
<dbReference type="InterPro" id="IPR015813">
    <property type="entry name" value="Pyrv/PenolPyrv_kinase-like_dom"/>
</dbReference>
<evidence type="ECO:0000256" key="12">
    <source>
        <dbReference type="ARBA" id="ARBA00022842"/>
    </source>
</evidence>
<keyword evidence="9" id="KW-0547">Nucleotide-binding</keyword>
<dbReference type="GO" id="GO:0016301">
    <property type="term" value="F:kinase activity"/>
    <property type="evidence" value="ECO:0007669"/>
    <property type="project" value="UniProtKB-KW"/>
</dbReference>
<reference evidence="19" key="1">
    <citation type="submission" date="2022-12" db="EMBL/GenBank/DDBJ databases">
        <title>Paraconexibacter alkalitolerans sp. nov. and Baekduia alba sp. nov., isolated from soil and emended description of the genera Paraconexibacter (Chun et al., 2020) and Baekduia (An et al., 2020).</title>
        <authorList>
            <person name="Vieira S."/>
            <person name="Huber K.J."/>
            <person name="Geppert A."/>
            <person name="Wolf J."/>
            <person name="Neumann-Schaal M."/>
            <person name="Muesken M."/>
            <person name="Overmann J."/>
        </authorList>
    </citation>
    <scope>NUCLEOTIDE SEQUENCE</scope>
    <source>
        <strain evidence="19">AEG42_29</strain>
    </source>
</reference>
<dbReference type="InterPro" id="IPR015795">
    <property type="entry name" value="Pyrv_Knase_C"/>
</dbReference>
<evidence type="ECO:0000256" key="14">
    <source>
        <dbReference type="ARBA" id="ARBA00023317"/>
    </source>
</evidence>
<dbReference type="EC" id="2.7.1.40" evidence="5 15"/>
<dbReference type="InterPro" id="IPR011037">
    <property type="entry name" value="Pyrv_Knase-like_insert_dom_sf"/>
</dbReference>
<dbReference type="NCBIfam" id="TIGR01064">
    <property type="entry name" value="pyruv_kin"/>
    <property type="match status" value="1"/>
</dbReference>
<dbReference type="GO" id="GO:0005524">
    <property type="term" value="F:ATP binding"/>
    <property type="evidence" value="ECO:0007669"/>
    <property type="project" value="UniProtKB-KW"/>
</dbReference>
<dbReference type="Gene3D" id="3.20.20.60">
    <property type="entry name" value="Phosphoenolpyruvate-binding domains"/>
    <property type="match status" value="1"/>
</dbReference>
<evidence type="ECO:0000256" key="15">
    <source>
        <dbReference type="NCBIfam" id="TIGR01064"/>
    </source>
</evidence>
<feature type="domain" description="Pyruvate kinase barrel" evidence="17">
    <location>
        <begin position="4"/>
        <end position="324"/>
    </location>
</feature>
<proteinExistence type="inferred from homology"/>
<keyword evidence="14 19" id="KW-0670">Pyruvate</keyword>
<feature type="domain" description="Pyruvate kinase C-terminal" evidence="18">
    <location>
        <begin position="358"/>
        <end position="469"/>
    </location>
</feature>
<dbReference type="PANTHER" id="PTHR11817">
    <property type="entry name" value="PYRUVATE KINASE"/>
    <property type="match status" value="1"/>
</dbReference>
<dbReference type="InterPro" id="IPR001697">
    <property type="entry name" value="Pyr_Knase"/>
</dbReference>
<dbReference type="InterPro" id="IPR015806">
    <property type="entry name" value="Pyrv_Knase_insert_dom_sf"/>
</dbReference>
<comment type="subunit">
    <text evidence="4">Homotetramer.</text>
</comment>
<dbReference type="InterPro" id="IPR015793">
    <property type="entry name" value="Pyrv_Knase_brl"/>
</dbReference>
<dbReference type="Gene3D" id="2.40.33.10">
    <property type="entry name" value="PK beta-barrel domain-like"/>
    <property type="match status" value="1"/>
</dbReference>
<organism evidence="19">
    <name type="scientific">Paraconexibacter sp. AEG42_29</name>
    <dbReference type="NCBI Taxonomy" id="2997339"/>
    <lineage>
        <taxon>Bacteria</taxon>
        <taxon>Bacillati</taxon>
        <taxon>Actinomycetota</taxon>
        <taxon>Thermoleophilia</taxon>
        <taxon>Solirubrobacterales</taxon>
        <taxon>Paraconexibacteraceae</taxon>
        <taxon>Paraconexibacter</taxon>
    </lineage>
</organism>
<dbReference type="KEGG" id="parq:DSM112329_00524"/>
<dbReference type="GO" id="GO:0004743">
    <property type="term" value="F:pyruvate kinase activity"/>
    <property type="evidence" value="ECO:0007669"/>
    <property type="project" value="UniProtKB-UniRule"/>
</dbReference>
<evidence type="ECO:0000256" key="4">
    <source>
        <dbReference type="ARBA" id="ARBA00011881"/>
    </source>
</evidence>
<evidence type="ECO:0000256" key="9">
    <source>
        <dbReference type="ARBA" id="ARBA00022741"/>
    </source>
</evidence>
<keyword evidence="8" id="KW-0479">Metal-binding</keyword>
<dbReference type="Pfam" id="PF00224">
    <property type="entry name" value="PK"/>
    <property type="match status" value="1"/>
</dbReference>
<evidence type="ECO:0000256" key="13">
    <source>
        <dbReference type="ARBA" id="ARBA00023152"/>
    </source>
</evidence>
<keyword evidence="11" id="KW-0067">ATP-binding</keyword>
<dbReference type="AlphaFoldDB" id="A0AAU7APU8"/>
<dbReference type="NCBIfam" id="NF004491">
    <property type="entry name" value="PRK05826.1"/>
    <property type="match status" value="1"/>
</dbReference>
<dbReference type="InterPro" id="IPR018209">
    <property type="entry name" value="Pyrv_Knase_AS"/>
</dbReference>
<evidence type="ECO:0000256" key="1">
    <source>
        <dbReference type="ARBA" id="ARBA00001958"/>
    </source>
</evidence>
<evidence type="ECO:0000256" key="11">
    <source>
        <dbReference type="ARBA" id="ARBA00022840"/>
    </source>
</evidence>
<dbReference type="Gene3D" id="3.40.1380.20">
    <property type="entry name" value="Pyruvate kinase, C-terminal domain"/>
    <property type="match status" value="1"/>
</dbReference>
<dbReference type="PRINTS" id="PR01050">
    <property type="entry name" value="PYRUVTKNASE"/>
</dbReference>
<comment type="pathway">
    <text evidence="2 16">Carbohydrate degradation; glycolysis; pyruvate from D-glyceraldehyde 3-phosphate: step 5/5.</text>
</comment>
<dbReference type="InterPro" id="IPR040442">
    <property type="entry name" value="Pyrv_kinase-like_dom_sf"/>
</dbReference>
<dbReference type="SUPFAM" id="SSF50800">
    <property type="entry name" value="PK beta-barrel domain-like"/>
    <property type="match status" value="1"/>
</dbReference>
<dbReference type="SUPFAM" id="SSF51621">
    <property type="entry name" value="Phosphoenolpyruvate/pyruvate domain"/>
    <property type="match status" value="1"/>
</dbReference>
<evidence type="ECO:0000259" key="18">
    <source>
        <dbReference type="Pfam" id="PF02887"/>
    </source>
</evidence>
<comment type="similarity">
    <text evidence="3 16">Belongs to the pyruvate kinase family.</text>
</comment>
<evidence type="ECO:0000256" key="3">
    <source>
        <dbReference type="ARBA" id="ARBA00008663"/>
    </source>
</evidence>
<dbReference type="GO" id="GO:0000287">
    <property type="term" value="F:magnesium ion binding"/>
    <property type="evidence" value="ECO:0007669"/>
    <property type="project" value="UniProtKB-UniRule"/>
</dbReference>
<evidence type="ECO:0000256" key="7">
    <source>
        <dbReference type="ARBA" id="ARBA00022679"/>
    </source>
</evidence>
<evidence type="ECO:0000256" key="5">
    <source>
        <dbReference type="ARBA" id="ARBA00012142"/>
    </source>
</evidence>
<evidence type="ECO:0000256" key="2">
    <source>
        <dbReference type="ARBA" id="ARBA00004997"/>
    </source>
</evidence>
<dbReference type="SUPFAM" id="SSF52935">
    <property type="entry name" value="PK C-terminal domain-like"/>
    <property type="match status" value="1"/>
</dbReference>
<dbReference type="RefSeq" id="WP_354700258.1">
    <property type="nucleotide sequence ID" value="NZ_CP114014.1"/>
</dbReference>
<dbReference type="InterPro" id="IPR036918">
    <property type="entry name" value="Pyrv_Knase_C_sf"/>
</dbReference>
<protein>
    <recommendedName>
        <fullName evidence="6 15">Pyruvate kinase</fullName>
        <ecNumber evidence="5 15">2.7.1.40</ecNumber>
    </recommendedName>
</protein>
<name>A0AAU7APU8_9ACTN</name>
<evidence type="ECO:0000256" key="16">
    <source>
        <dbReference type="RuleBase" id="RU000504"/>
    </source>
</evidence>
<dbReference type="EMBL" id="CP114014">
    <property type="protein sequence ID" value="XAY03704.1"/>
    <property type="molecule type" value="Genomic_DNA"/>
</dbReference>
<gene>
    <name evidence="19" type="primary">pyk</name>
    <name evidence="19" type="ORF">DSM112329_00524</name>
</gene>
<sequence>MTQRRTKIVATIGPACRTPEMLVRLIEAGMDVARLNFSHGTHEEHRETANLVREAANRAGRPVAILQDLPGPKLRIGAVRDGSVVLPARSEVTVLCGPVDDRVGDEQTLYMDWAGLVDAIEVGESMYLADGRVRLRALAVRPELGEIDTVVEVGGAVASRQGLNIPGPADALPAVPEEDLEHLRAGIEIGVDMVALSFVRRPEDVTFVREHTRAPLIAKIEKPQAVARAEDILKVSDCVMVARGDLGIELPIEEVPMVQKRLLALAGSLARPSITATQMLDSMITSPRPTRAEVADVANAILDGTDAIMLSQETAVGAYPVLAVEMMASIALHTERHAPYKEWNISRVGRDTRDPSYTVAHAACQAASDLELAALVVPTLSGRSARLVSAHRPDVPIYALSPGRETVRRCGLMWGVTASSIGRYDVTEELIAAAAARVVELGWCQPGMRVGITAGLPSGRPGSTSLLQVQELPAPGQTWPVTREVRE</sequence>
<keyword evidence="7 16" id="KW-0808">Transferase</keyword>
<comment type="catalytic activity">
    <reaction evidence="16">
        <text>pyruvate + ATP = phosphoenolpyruvate + ADP + H(+)</text>
        <dbReference type="Rhea" id="RHEA:18157"/>
        <dbReference type="ChEBI" id="CHEBI:15361"/>
        <dbReference type="ChEBI" id="CHEBI:15378"/>
        <dbReference type="ChEBI" id="CHEBI:30616"/>
        <dbReference type="ChEBI" id="CHEBI:58702"/>
        <dbReference type="ChEBI" id="CHEBI:456216"/>
        <dbReference type="EC" id="2.7.1.40"/>
    </reaction>
</comment>
<dbReference type="NCBIfam" id="NF004978">
    <property type="entry name" value="PRK06354.1"/>
    <property type="match status" value="1"/>
</dbReference>
<keyword evidence="12 16" id="KW-0460">Magnesium</keyword>
<dbReference type="Pfam" id="PF02887">
    <property type="entry name" value="PK_C"/>
    <property type="match status" value="1"/>
</dbReference>